<dbReference type="EMBL" id="OX465077">
    <property type="protein sequence ID" value="CAI9269857.1"/>
    <property type="molecule type" value="Genomic_DNA"/>
</dbReference>
<proteinExistence type="predicted"/>
<organism evidence="2 3">
    <name type="scientific">Lactuca saligna</name>
    <name type="common">Willowleaf lettuce</name>
    <dbReference type="NCBI Taxonomy" id="75948"/>
    <lineage>
        <taxon>Eukaryota</taxon>
        <taxon>Viridiplantae</taxon>
        <taxon>Streptophyta</taxon>
        <taxon>Embryophyta</taxon>
        <taxon>Tracheophyta</taxon>
        <taxon>Spermatophyta</taxon>
        <taxon>Magnoliopsida</taxon>
        <taxon>eudicotyledons</taxon>
        <taxon>Gunneridae</taxon>
        <taxon>Pentapetalae</taxon>
        <taxon>asterids</taxon>
        <taxon>campanulids</taxon>
        <taxon>Asterales</taxon>
        <taxon>Asteraceae</taxon>
        <taxon>Cichorioideae</taxon>
        <taxon>Cichorieae</taxon>
        <taxon>Lactucinae</taxon>
        <taxon>Lactuca</taxon>
    </lineage>
</organism>
<evidence type="ECO:0000313" key="2">
    <source>
        <dbReference type="EMBL" id="CAI9269857.1"/>
    </source>
</evidence>
<protein>
    <recommendedName>
        <fullName evidence="1">Zinc finger DNA-directed DNA polymerase family B alpha domain-containing protein</fullName>
    </recommendedName>
</protein>
<dbReference type="InterPro" id="IPR038256">
    <property type="entry name" value="Pol_alpha_znc_sf"/>
</dbReference>
<dbReference type="PANTHER" id="PTHR45861:SF1">
    <property type="entry name" value="DNA POLYMERASE ALPHA CATALYTIC SUBUNIT"/>
    <property type="match status" value="1"/>
</dbReference>
<dbReference type="GO" id="GO:0003682">
    <property type="term" value="F:chromatin binding"/>
    <property type="evidence" value="ECO:0007669"/>
    <property type="project" value="TreeGrafter"/>
</dbReference>
<dbReference type="GO" id="GO:0005658">
    <property type="term" value="C:alpha DNA polymerase:primase complex"/>
    <property type="evidence" value="ECO:0007669"/>
    <property type="project" value="TreeGrafter"/>
</dbReference>
<dbReference type="GO" id="GO:0003697">
    <property type="term" value="F:single-stranded DNA binding"/>
    <property type="evidence" value="ECO:0007669"/>
    <property type="project" value="TreeGrafter"/>
</dbReference>
<name>A0AA35VUC9_LACSI</name>
<keyword evidence="3" id="KW-1185">Reference proteome</keyword>
<dbReference type="AlphaFoldDB" id="A0AA35VUC9"/>
<feature type="domain" description="Zinc finger DNA-directed DNA polymerase family B alpha" evidence="1">
    <location>
        <begin position="16"/>
        <end position="74"/>
    </location>
</feature>
<dbReference type="Proteomes" id="UP001177003">
    <property type="component" value="Chromosome 1"/>
</dbReference>
<evidence type="ECO:0000313" key="3">
    <source>
        <dbReference type="Proteomes" id="UP001177003"/>
    </source>
</evidence>
<dbReference type="GO" id="GO:0006273">
    <property type="term" value="P:lagging strand elongation"/>
    <property type="evidence" value="ECO:0007669"/>
    <property type="project" value="TreeGrafter"/>
</dbReference>
<dbReference type="GO" id="GO:0003688">
    <property type="term" value="F:DNA replication origin binding"/>
    <property type="evidence" value="ECO:0007669"/>
    <property type="project" value="TreeGrafter"/>
</dbReference>
<dbReference type="GO" id="GO:0006272">
    <property type="term" value="P:leading strand elongation"/>
    <property type="evidence" value="ECO:0007669"/>
    <property type="project" value="TreeGrafter"/>
</dbReference>
<dbReference type="GO" id="GO:0003887">
    <property type="term" value="F:DNA-directed DNA polymerase activity"/>
    <property type="evidence" value="ECO:0007669"/>
    <property type="project" value="InterPro"/>
</dbReference>
<evidence type="ECO:0000259" key="1">
    <source>
        <dbReference type="Pfam" id="PF08996"/>
    </source>
</evidence>
<dbReference type="GO" id="GO:1902975">
    <property type="term" value="P:mitotic DNA replication initiation"/>
    <property type="evidence" value="ECO:0007669"/>
    <property type="project" value="TreeGrafter"/>
</dbReference>
<dbReference type="Pfam" id="PF08996">
    <property type="entry name" value="zf-DNA_Pol"/>
    <property type="match status" value="1"/>
</dbReference>
<accession>A0AA35VUC9</accession>
<dbReference type="InterPro" id="IPR015088">
    <property type="entry name" value="Znf_DNA-dir_DNA_pol_B_alpha"/>
</dbReference>
<reference evidence="2" key="1">
    <citation type="submission" date="2023-04" db="EMBL/GenBank/DDBJ databases">
        <authorList>
            <person name="Vijverberg K."/>
            <person name="Xiong W."/>
            <person name="Schranz E."/>
        </authorList>
    </citation>
    <scope>NUCLEOTIDE SEQUENCE</scope>
</reference>
<dbReference type="PANTHER" id="PTHR45861">
    <property type="entry name" value="DNA POLYMERASE ALPHA CATALYTIC SUBUNIT"/>
    <property type="match status" value="1"/>
</dbReference>
<gene>
    <name evidence="2" type="ORF">LSALG_LOCUS10205</name>
</gene>
<sequence length="174" mass="19851">MTLVVYNLTCSSGYNTTTTFWQKFCCPKCQVELPPTSLANQVKRRIEFFISTYYKGIMMCDDETCDYTTWSLNLHVVGESERGTVDAKLKATIEKEVGKIRGLVGLAFSTAQKDADEEDFGDEDDEEKDHQAIDILLAEIDIYELFAFKHCWGRRLKLALCEGSTKNKKNTNNF</sequence>
<dbReference type="Gene3D" id="1.10.3200.20">
    <property type="entry name" value="DNA Polymerase alpha, zinc finger"/>
    <property type="match status" value="1"/>
</dbReference>